<evidence type="ECO:0000313" key="2">
    <source>
        <dbReference type="Proteomes" id="UP000019062"/>
    </source>
</evidence>
<gene>
    <name evidence="1" type="ORF">C176_05562</name>
</gene>
<dbReference type="EMBL" id="ASQA01000013">
    <property type="protein sequence ID" value="ETT86155.1"/>
    <property type="molecule type" value="Genomic_DNA"/>
</dbReference>
<dbReference type="NCBIfam" id="TIGR03696">
    <property type="entry name" value="Rhs_assc_core"/>
    <property type="match status" value="1"/>
</dbReference>
<name>W4F045_9BACL</name>
<organism evidence="1 2">
    <name type="scientific">Viridibacillus arenosi FSL R5-213</name>
    <dbReference type="NCBI Taxonomy" id="1227360"/>
    <lineage>
        <taxon>Bacteria</taxon>
        <taxon>Bacillati</taxon>
        <taxon>Bacillota</taxon>
        <taxon>Bacilli</taxon>
        <taxon>Bacillales</taxon>
        <taxon>Caryophanaceae</taxon>
        <taxon>Viridibacillus</taxon>
    </lineage>
</organism>
<dbReference type="AlphaFoldDB" id="W4F045"/>
<sequence>MGSKSYEYYYGNDNLTLEIIKENNNILEYRYYQWNGNTPLGMIVKKKGSEGNWKEKIFHYWTNQRGNVISIRDNSNNEIGSYTYGVIGNVLDEKGEIAKYNTIRYAGYYYDHETKNYYLQARFYNPENGSFLALPMK</sequence>
<protein>
    <submittedName>
        <fullName evidence="1">Uncharacterized protein</fullName>
    </submittedName>
</protein>
<dbReference type="InterPro" id="IPR022385">
    <property type="entry name" value="Rhs_assc_core"/>
</dbReference>
<accession>W4F045</accession>
<dbReference type="Proteomes" id="UP000019062">
    <property type="component" value="Unassembled WGS sequence"/>
</dbReference>
<dbReference type="eggNOG" id="COG3209">
    <property type="taxonomic scope" value="Bacteria"/>
</dbReference>
<keyword evidence="2" id="KW-1185">Reference proteome</keyword>
<comment type="caution">
    <text evidence="1">The sequence shown here is derived from an EMBL/GenBank/DDBJ whole genome shotgun (WGS) entry which is preliminary data.</text>
</comment>
<evidence type="ECO:0000313" key="1">
    <source>
        <dbReference type="EMBL" id="ETT86155.1"/>
    </source>
</evidence>
<dbReference type="Gene3D" id="2.180.10.10">
    <property type="entry name" value="RHS repeat-associated core"/>
    <property type="match status" value="1"/>
</dbReference>
<proteinExistence type="predicted"/>
<reference evidence="1 2" key="1">
    <citation type="journal article" date="2014" name="BMC Genomics">
        <title>Genomic comparison of sporeforming bacilli isolated from milk.</title>
        <authorList>
            <person name="Moreno Switt A.I."/>
            <person name="Andrus A.D."/>
            <person name="Ranieri M.L."/>
            <person name="Orsi R.H."/>
            <person name="Ivy R."/>
            <person name="den Bakker H.C."/>
            <person name="Martin N.H."/>
            <person name="Wiedmann M."/>
            <person name="Boor K.J."/>
        </authorList>
    </citation>
    <scope>NUCLEOTIDE SEQUENCE [LARGE SCALE GENOMIC DNA]</scope>
    <source>
        <strain evidence="1 2">FSL R5-213</strain>
    </source>
</reference>